<dbReference type="InterPro" id="IPR052028">
    <property type="entry name" value="HipA_Ser/Thr_kinase"/>
</dbReference>
<dbReference type="RefSeq" id="WP_101827469.1">
    <property type="nucleotide sequence ID" value="NZ_CP114164.1"/>
</dbReference>
<accession>A0AAW9PEN5</accession>
<proteinExistence type="inferred from homology"/>
<dbReference type="EMBL" id="JARTTN020000001">
    <property type="protein sequence ID" value="MEC6057587.1"/>
    <property type="molecule type" value="Genomic_DNA"/>
</dbReference>
<dbReference type="GO" id="GO:0004674">
    <property type="term" value="F:protein serine/threonine kinase activity"/>
    <property type="evidence" value="ECO:0007669"/>
    <property type="project" value="TreeGrafter"/>
</dbReference>
<protein>
    <submittedName>
        <fullName evidence="6">Type II toxin-antitoxin system HipA family toxin</fullName>
    </submittedName>
</protein>
<dbReference type="PANTHER" id="PTHR37419">
    <property type="entry name" value="SERINE/THREONINE-PROTEIN KINASE TOXIN HIPA"/>
    <property type="match status" value="1"/>
</dbReference>
<dbReference type="Pfam" id="PF13657">
    <property type="entry name" value="Couple_hipA"/>
    <property type="match status" value="1"/>
</dbReference>
<keyword evidence="3" id="KW-0418">Kinase</keyword>
<dbReference type="InterPro" id="IPR017508">
    <property type="entry name" value="HipA_N1"/>
</dbReference>
<dbReference type="CDD" id="cd17808">
    <property type="entry name" value="HipA_Ec_like"/>
    <property type="match status" value="1"/>
</dbReference>
<feature type="domain" description="HipA-like C-terminal" evidence="4">
    <location>
        <begin position="149"/>
        <end position="402"/>
    </location>
</feature>
<organism evidence="6 7">
    <name type="scientific">Klebsiella variicola</name>
    <dbReference type="NCBI Taxonomy" id="244366"/>
    <lineage>
        <taxon>Bacteria</taxon>
        <taxon>Pseudomonadati</taxon>
        <taxon>Pseudomonadota</taxon>
        <taxon>Gammaproteobacteria</taxon>
        <taxon>Enterobacterales</taxon>
        <taxon>Enterobacteriaceae</taxon>
        <taxon>Klebsiella/Raoultella group</taxon>
        <taxon>Klebsiella</taxon>
        <taxon>Klebsiella pneumoniae complex</taxon>
    </lineage>
</organism>
<evidence type="ECO:0000259" key="4">
    <source>
        <dbReference type="Pfam" id="PF07804"/>
    </source>
</evidence>
<evidence type="ECO:0000256" key="1">
    <source>
        <dbReference type="ARBA" id="ARBA00010164"/>
    </source>
</evidence>
<dbReference type="Proteomes" id="UP001176846">
    <property type="component" value="Unassembled WGS sequence"/>
</dbReference>
<evidence type="ECO:0000256" key="2">
    <source>
        <dbReference type="ARBA" id="ARBA00022679"/>
    </source>
</evidence>
<reference evidence="6" key="1">
    <citation type="journal article" date="2023" name="Nat. Commun.">
        <title>Genomic dissection of endemic carbapenem resistance reveals metallo-beta-lactamase dissemination through clonal, plasmid and integron transfer.</title>
        <authorList>
            <person name="Macesic N."/>
            <person name="Hawkey J."/>
            <person name="Vezina B."/>
            <person name="Wisniewski J.A."/>
            <person name="Cottingham H."/>
            <person name="Blakeway L.V."/>
            <person name="Harshegyi T."/>
            <person name="Pragastis K."/>
            <person name="Badoordeen G.Z."/>
            <person name="Dennison A."/>
            <person name="Spelman D.W."/>
            <person name="Jenney A.W.J."/>
            <person name="Peleg A.Y."/>
        </authorList>
    </citation>
    <scope>NUCLEOTIDE SEQUENCE</scope>
    <source>
        <strain evidence="6">CPO071</strain>
    </source>
</reference>
<sequence length="442" mass="48997">MATLTTWMNNVRVGTLTRQANGAHSFRYDEEWLRSPRARPLSLSLPLQYGNITADAVYHYFDNLLPDSPQVRDRIVRRYQARSKQPFDLLAEVGRDSVGAVTLLPPGEEAHLEGLRWQTLDEAQLTALLTAYQSDIPLGMITGQDDFRISVAGAQEKTALLRMGGHWCIPQGTTPTTHIIKLPIGEIKQPNATLDLRESVDNEFLCLALARELGLAVPEAEIITTPRIRALAVTRFDRRWAQEGRVLLRLPQEDLCQAFGIPSSMKYESDGGPGIAAIMAFLLGSSEALKDRADFMKFMVFQWLVGATDGHAKNFSLFLLPGGSYRLTPFYDIISAFPVLGGTGLHLRDLKLSMGLNATKGRKTEINAIYPRHFLATAKAVNFPGELMLAILQEFAGHVPQAIESARRTLPADFSTHVWRAITESMVTPVFATPILTTSWLA</sequence>
<evidence type="ECO:0000256" key="3">
    <source>
        <dbReference type="ARBA" id="ARBA00022777"/>
    </source>
</evidence>
<keyword evidence="2" id="KW-0808">Transferase</keyword>
<dbReference type="Pfam" id="PF07804">
    <property type="entry name" value="HipA_C"/>
    <property type="match status" value="1"/>
</dbReference>
<comment type="similarity">
    <text evidence="1">Belongs to the HipA Ser/Thr kinase family.</text>
</comment>
<evidence type="ECO:0000313" key="7">
    <source>
        <dbReference type="Proteomes" id="UP001176846"/>
    </source>
</evidence>
<dbReference type="AlphaFoldDB" id="A0AAW9PEN5"/>
<feature type="domain" description="HipA N-terminal subdomain 1" evidence="5">
    <location>
        <begin position="5"/>
        <end position="103"/>
    </location>
</feature>
<gene>
    <name evidence="6" type="ORF">QAB22_013760</name>
</gene>
<reference evidence="6" key="2">
    <citation type="submission" date="2024-01" db="EMBL/GenBank/DDBJ databases">
        <authorList>
            <person name="Macesic N."/>
        </authorList>
    </citation>
    <scope>NUCLEOTIDE SEQUENCE</scope>
    <source>
        <strain evidence="6">CPO071</strain>
    </source>
</reference>
<name>A0AAW9PEN5_KLEVA</name>
<evidence type="ECO:0000259" key="5">
    <source>
        <dbReference type="Pfam" id="PF13657"/>
    </source>
</evidence>
<dbReference type="PANTHER" id="PTHR37419:SF1">
    <property type="entry name" value="SERINE_THREONINE-PROTEIN KINASE TOXIN HIPA"/>
    <property type="match status" value="1"/>
</dbReference>
<dbReference type="InterPro" id="IPR012893">
    <property type="entry name" value="HipA-like_C"/>
</dbReference>
<dbReference type="NCBIfam" id="TIGR03071">
    <property type="entry name" value="couple_hipA"/>
    <property type="match status" value="1"/>
</dbReference>
<comment type="caution">
    <text evidence="6">The sequence shown here is derived from an EMBL/GenBank/DDBJ whole genome shotgun (WGS) entry which is preliminary data.</text>
</comment>
<evidence type="ECO:0000313" key="6">
    <source>
        <dbReference type="EMBL" id="MEC6057587.1"/>
    </source>
</evidence>
<dbReference type="GO" id="GO:0005829">
    <property type="term" value="C:cytosol"/>
    <property type="evidence" value="ECO:0007669"/>
    <property type="project" value="TreeGrafter"/>
</dbReference>